<dbReference type="InterPro" id="IPR009739">
    <property type="entry name" value="LprI-like_N"/>
</dbReference>
<proteinExistence type="predicted"/>
<organism evidence="4 5">
    <name type="scientific">Cytobacillus mangrovibacter</name>
    <dbReference type="NCBI Taxonomy" id="3299024"/>
    <lineage>
        <taxon>Bacteria</taxon>
        <taxon>Bacillati</taxon>
        <taxon>Bacillota</taxon>
        <taxon>Bacilli</taxon>
        <taxon>Bacillales</taxon>
        <taxon>Bacillaceae</taxon>
        <taxon>Cytobacillus</taxon>
    </lineage>
</organism>
<dbReference type="Gene3D" id="1.20.1270.180">
    <property type="match status" value="1"/>
</dbReference>
<reference evidence="4 5" key="1">
    <citation type="submission" date="2024-08" db="EMBL/GenBank/DDBJ databases">
        <title>Two novel Cytobacillus novel species.</title>
        <authorList>
            <person name="Liu G."/>
        </authorList>
    </citation>
    <scope>NUCLEOTIDE SEQUENCE [LARGE SCALE GENOMIC DNA]</scope>
    <source>
        <strain evidence="4 5">FJAT-53684</strain>
    </source>
</reference>
<keyword evidence="2" id="KW-0732">Signal</keyword>
<dbReference type="PANTHER" id="PTHR39176:SF1">
    <property type="entry name" value="PERIPLASMIC PROTEIN"/>
    <property type="match status" value="1"/>
</dbReference>
<feature type="chain" id="PRO_5046283321" evidence="2">
    <location>
        <begin position="27"/>
        <end position="213"/>
    </location>
</feature>
<dbReference type="Pfam" id="PF07007">
    <property type="entry name" value="LprI"/>
    <property type="match status" value="1"/>
</dbReference>
<feature type="compositionally biased region" description="Basic and acidic residues" evidence="1">
    <location>
        <begin position="47"/>
        <end position="60"/>
    </location>
</feature>
<feature type="compositionally biased region" description="Polar residues" evidence="1">
    <location>
        <begin position="29"/>
        <end position="46"/>
    </location>
</feature>
<name>A0ABW6JVS9_9BACI</name>
<dbReference type="PROSITE" id="PS51257">
    <property type="entry name" value="PROKAR_LIPOPROTEIN"/>
    <property type="match status" value="1"/>
</dbReference>
<dbReference type="Proteomes" id="UP001601058">
    <property type="component" value="Unassembled WGS sequence"/>
</dbReference>
<evidence type="ECO:0000259" key="3">
    <source>
        <dbReference type="Pfam" id="PF07007"/>
    </source>
</evidence>
<keyword evidence="5" id="KW-1185">Reference proteome</keyword>
<dbReference type="RefSeq" id="WP_389217157.1">
    <property type="nucleotide sequence ID" value="NZ_JBIACJ010000003.1"/>
</dbReference>
<evidence type="ECO:0000256" key="2">
    <source>
        <dbReference type="SAM" id="SignalP"/>
    </source>
</evidence>
<protein>
    <submittedName>
        <fullName evidence="4">Lysozyme inhibitor LprI family protein</fullName>
    </submittedName>
</protein>
<feature type="domain" description="Lysozyme inhibitor LprI-like N-terminal" evidence="3">
    <location>
        <begin position="118"/>
        <end position="207"/>
    </location>
</feature>
<gene>
    <name evidence="4" type="ORF">ACFYKT_06490</name>
</gene>
<feature type="region of interest" description="Disordered" evidence="1">
    <location>
        <begin position="29"/>
        <end position="96"/>
    </location>
</feature>
<dbReference type="EMBL" id="JBIACJ010000003">
    <property type="protein sequence ID" value="MFE8695996.1"/>
    <property type="molecule type" value="Genomic_DNA"/>
</dbReference>
<accession>A0ABW6JVS9</accession>
<dbReference type="PANTHER" id="PTHR39176">
    <property type="entry name" value="PERIPLASMIC PROTEIN-RELATED"/>
    <property type="match status" value="1"/>
</dbReference>
<comment type="caution">
    <text evidence="4">The sequence shown here is derived from an EMBL/GenBank/DDBJ whole genome shotgun (WGS) entry which is preliminary data.</text>
</comment>
<evidence type="ECO:0000256" key="1">
    <source>
        <dbReference type="SAM" id="MobiDB-lite"/>
    </source>
</evidence>
<feature type="signal peptide" evidence="2">
    <location>
        <begin position="1"/>
        <end position="26"/>
    </location>
</feature>
<evidence type="ECO:0000313" key="5">
    <source>
        <dbReference type="Proteomes" id="UP001601058"/>
    </source>
</evidence>
<sequence>MKRNKGILIVMCTVVFVLLLVGCKNASEESSATLDNQSPKNSTSQNTKDDSSNVDSKEDPSNNNHSDTTNPDSMNQNEEDTSVPTSDKDSSTNTTASLKEEYLKKLNATKIELEKVEAEDSSTYALKKVENDRYDVWDKWLNEIYGALKEQLTTEEMDQLRKEQRNWITYRDDTAKEASLKFQGGTMEHLEYVAVLANLTEERCFELVEDYMK</sequence>
<evidence type="ECO:0000313" key="4">
    <source>
        <dbReference type="EMBL" id="MFE8695996.1"/>
    </source>
</evidence>
<feature type="compositionally biased region" description="Polar residues" evidence="1">
    <location>
        <begin position="61"/>
        <end position="76"/>
    </location>
</feature>